<organism evidence="7 8">
    <name type="scientific">Streptomyces hainanensis</name>
    <dbReference type="NCBI Taxonomy" id="402648"/>
    <lineage>
        <taxon>Bacteria</taxon>
        <taxon>Bacillati</taxon>
        <taxon>Actinomycetota</taxon>
        <taxon>Actinomycetes</taxon>
        <taxon>Kitasatosporales</taxon>
        <taxon>Streptomycetaceae</taxon>
        <taxon>Streptomyces</taxon>
    </lineage>
</organism>
<evidence type="ECO:0000256" key="3">
    <source>
        <dbReference type="ARBA" id="ARBA00023268"/>
    </source>
</evidence>
<dbReference type="Pfam" id="PF00109">
    <property type="entry name" value="ketoacyl-synt"/>
    <property type="match status" value="1"/>
</dbReference>
<dbReference type="InterPro" id="IPR016039">
    <property type="entry name" value="Thiolase-like"/>
</dbReference>
<dbReference type="CDD" id="cd00833">
    <property type="entry name" value="PKS"/>
    <property type="match status" value="1"/>
</dbReference>
<keyword evidence="4" id="KW-0012">Acyltransferase</keyword>
<dbReference type="GO" id="GO:0004312">
    <property type="term" value="F:fatty acid synthase activity"/>
    <property type="evidence" value="ECO:0007669"/>
    <property type="project" value="TreeGrafter"/>
</dbReference>
<keyword evidence="3" id="KW-0511">Multifunctional enzyme</keyword>
<dbReference type="Proteomes" id="UP000295345">
    <property type="component" value="Unassembled WGS sequence"/>
</dbReference>
<evidence type="ECO:0000256" key="4">
    <source>
        <dbReference type="ARBA" id="ARBA00023315"/>
    </source>
</evidence>
<dbReference type="InterPro" id="IPR050091">
    <property type="entry name" value="PKS_NRPS_Biosynth_Enz"/>
</dbReference>
<dbReference type="SUPFAM" id="SSF53901">
    <property type="entry name" value="Thiolase-like"/>
    <property type="match status" value="1"/>
</dbReference>
<comment type="caution">
    <text evidence="7">The sequence shown here is derived from an EMBL/GenBank/DDBJ whole genome shotgun (WGS) entry which is preliminary data.</text>
</comment>
<reference evidence="7 8" key="1">
    <citation type="submission" date="2019-03" db="EMBL/GenBank/DDBJ databases">
        <title>Draft genome sequences of novel Actinobacteria.</title>
        <authorList>
            <person name="Sahin N."/>
            <person name="Ay H."/>
            <person name="Saygin H."/>
        </authorList>
    </citation>
    <scope>NUCLEOTIDE SEQUENCE [LARGE SCALE GENOMIC DNA]</scope>
    <source>
        <strain evidence="7 8">DSM 41900</strain>
    </source>
</reference>
<name>A0A4R4SNJ3_9ACTN</name>
<evidence type="ECO:0000256" key="1">
    <source>
        <dbReference type="ARBA" id="ARBA00001957"/>
    </source>
</evidence>
<evidence type="ECO:0000313" key="8">
    <source>
        <dbReference type="Proteomes" id="UP000295345"/>
    </source>
</evidence>
<keyword evidence="8" id="KW-1185">Reference proteome</keyword>
<gene>
    <name evidence="7" type="ORF">E1283_30685</name>
</gene>
<dbReference type="PANTHER" id="PTHR43775:SF51">
    <property type="entry name" value="INACTIVE PHENOLPHTHIOCEROL SYNTHESIS POLYKETIDE SYNTHASE TYPE I PKS1-RELATED"/>
    <property type="match status" value="1"/>
</dbReference>
<dbReference type="PANTHER" id="PTHR43775">
    <property type="entry name" value="FATTY ACID SYNTHASE"/>
    <property type="match status" value="1"/>
</dbReference>
<dbReference type="GO" id="GO:0006633">
    <property type="term" value="P:fatty acid biosynthetic process"/>
    <property type="evidence" value="ECO:0007669"/>
    <property type="project" value="InterPro"/>
</dbReference>
<feature type="domain" description="Ketosynthase family 3 (KS3)" evidence="6">
    <location>
        <begin position="34"/>
        <end position="459"/>
    </location>
</feature>
<dbReference type="InterPro" id="IPR014031">
    <property type="entry name" value="Ketoacyl_synth_C"/>
</dbReference>
<keyword evidence="2" id="KW-0808">Transferase</keyword>
<dbReference type="InterPro" id="IPR015083">
    <property type="entry name" value="NorB/c/GfsB-D-like_docking"/>
</dbReference>
<dbReference type="Pfam" id="PF16197">
    <property type="entry name" value="KAsynt_C_assoc"/>
    <property type="match status" value="1"/>
</dbReference>
<evidence type="ECO:0000313" key="7">
    <source>
        <dbReference type="EMBL" id="TDC65361.1"/>
    </source>
</evidence>
<dbReference type="InterPro" id="IPR020841">
    <property type="entry name" value="PKS_Beta-ketoAc_synthase_dom"/>
</dbReference>
<dbReference type="Pfam" id="PF08990">
    <property type="entry name" value="Docking"/>
    <property type="match status" value="1"/>
</dbReference>
<feature type="region of interest" description="Disordered" evidence="5">
    <location>
        <begin position="467"/>
        <end position="491"/>
    </location>
</feature>
<protein>
    <submittedName>
        <fullName evidence="7">Polyketide synthase</fullName>
    </submittedName>
</protein>
<dbReference type="AlphaFoldDB" id="A0A4R4SNJ3"/>
<dbReference type="SMART" id="SM00825">
    <property type="entry name" value="PKS_KS"/>
    <property type="match status" value="1"/>
</dbReference>
<evidence type="ECO:0000256" key="5">
    <source>
        <dbReference type="SAM" id="MobiDB-lite"/>
    </source>
</evidence>
<sequence length="491" mass="51853">MTADTEQVVGALRAALKETERLRRQNQQLTAALTEPVAIVGMTCRYPGGVASPEDLWELVAEGRDAVSAFPTDRGWNLDKLYDPNPDSPGTSYTRHGGFLTDVAAFDTELFGISPREALAMDPQQRVLLETCWETFERAGIDPLSLRGSRTGVFLGAFASEYGRDAHPSQGAEGYAVTGIASSVISGRLAYTFGLEGPAVTIDTACSSSLVALHQAVHALRQGDCGLALAGGVTVLSGPKAFVEFSRQRALSPDGRCKAFAATADGAGWAEGVGLLLLERLSDAERNGHRVLAVVRGSAVNQDGASSGLTAPNGPSQQRVIRQALANAGLSSSEVDVVEAHGTGTRLGDPIEAQALLATYGQERPKDQPLWLGSVKSNIAHTQAAAGAAGIIKMVMAMRHGLLPKTLHVDEPSPHVDWTTGAVELLTEAQEWPETDRPRRAAVSSFGISGTNAHVIVEQAPSNAVEPAVVTPGSAGRRPAADLRRRVRPRR</sequence>
<comment type="cofactor">
    <cofactor evidence="1">
        <name>pantetheine 4'-phosphate</name>
        <dbReference type="ChEBI" id="CHEBI:47942"/>
    </cofactor>
</comment>
<proteinExistence type="predicted"/>
<dbReference type="InterPro" id="IPR018201">
    <property type="entry name" value="Ketoacyl_synth_AS"/>
</dbReference>
<evidence type="ECO:0000259" key="6">
    <source>
        <dbReference type="PROSITE" id="PS52004"/>
    </source>
</evidence>
<dbReference type="RefSeq" id="WP_132821447.1">
    <property type="nucleotide sequence ID" value="NZ_SMKI01000486.1"/>
</dbReference>
<dbReference type="InterPro" id="IPR032821">
    <property type="entry name" value="PKS_assoc"/>
</dbReference>
<dbReference type="EMBL" id="SMKI01000486">
    <property type="protein sequence ID" value="TDC65361.1"/>
    <property type="molecule type" value="Genomic_DNA"/>
</dbReference>
<dbReference type="GO" id="GO:0033068">
    <property type="term" value="P:macrolide biosynthetic process"/>
    <property type="evidence" value="ECO:0007669"/>
    <property type="project" value="UniProtKB-ARBA"/>
</dbReference>
<dbReference type="Gene3D" id="3.40.47.10">
    <property type="match status" value="1"/>
</dbReference>
<feature type="non-terminal residue" evidence="7">
    <location>
        <position position="491"/>
    </location>
</feature>
<dbReference type="OrthoDB" id="9778690at2"/>
<accession>A0A4R4SNJ3</accession>
<dbReference type="PROSITE" id="PS52004">
    <property type="entry name" value="KS3_2"/>
    <property type="match status" value="1"/>
</dbReference>
<dbReference type="PROSITE" id="PS00606">
    <property type="entry name" value="KS3_1"/>
    <property type="match status" value="1"/>
</dbReference>
<dbReference type="Pfam" id="PF02801">
    <property type="entry name" value="Ketoacyl-synt_C"/>
    <property type="match status" value="1"/>
</dbReference>
<dbReference type="InterPro" id="IPR014030">
    <property type="entry name" value="Ketoacyl_synth_N"/>
</dbReference>
<dbReference type="FunFam" id="3.40.47.10:FF:000019">
    <property type="entry name" value="Polyketide synthase type I"/>
    <property type="match status" value="1"/>
</dbReference>
<dbReference type="GO" id="GO:0004315">
    <property type="term" value="F:3-oxoacyl-[acyl-carrier-protein] synthase activity"/>
    <property type="evidence" value="ECO:0007669"/>
    <property type="project" value="InterPro"/>
</dbReference>
<dbReference type="GO" id="GO:0031177">
    <property type="term" value="F:phosphopantetheine binding"/>
    <property type="evidence" value="ECO:0007669"/>
    <property type="project" value="UniProtKB-ARBA"/>
</dbReference>
<evidence type="ECO:0000256" key="2">
    <source>
        <dbReference type="ARBA" id="ARBA00022679"/>
    </source>
</evidence>